<keyword evidence="5 6" id="KW-0472">Membrane</keyword>
<keyword evidence="8" id="KW-1185">Reference proteome</keyword>
<feature type="transmembrane region" description="Helical" evidence="6">
    <location>
        <begin position="573"/>
        <end position="593"/>
    </location>
</feature>
<protein>
    <recommendedName>
        <fullName evidence="6">Protein DETOXIFICATION</fullName>
    </recommendedName>
    <alternativeName>
        <fullName evidence="6">Multidrug and toxic compound extrusion protein</fullName>
    </alternativeName>
</protein>
<evidence type="ECO:0000313" key="8">
    <source>
        <dbReference type="Proteomes" id="UP000796880"/>
    </source>
</evidence>
<feature type="transmembrane region" description="Helical" evidence="6">
    <location>
        <begin position="350"/>
        <end position="374"/>
    </location>
</feature>
<evidence type="ECO:0000313" key="7">
    <source>
        <dbReference type="EMBL" id="KAF3441479.1"/>
    </source>
</evidence>
<feature type="transmembrane region" description="Helical" evidence="6">
    <location>
        <begin position="135"/>
        <end position="156"/>
    </location>
</feature>
<evidence type="ECO:0000256" key="1">
    <source>
        <dbReference type="ARBA" id="ARBA00004141"/>
    </source>
</evidence>
<feature type="transmembrane region" description="Helical" evidence="6">
    <location>
        <begin position="498"/>
        <end position="525"/>
    </location>
</feature>
<dbReference type="PANTHER" id="PTHR11206">
    <property type="entry name" value="MULTIDRUG RESISTANCE PROTEIN"/>
    <property type="match status" value="1"/>
</dbReference>
<feature type="transmembrane region" description="Helical" evidence="6">
    <location>
        <begin position="453"/>
        <end position="477"/>
    </location>
</feature>
<sequence length="683" mass="75146">MERERDIYEKLVRESERHSYDHHQAGDYEYVEDDDEYNGVSLVDAARIEGRRLWKVALPAMSARLAGLGITIITLAFIGQAGPVTLAAYSLVHSVIMKIANGILLGMSSSLQTLCGQAYGARQYDMLGIYLQRSWIILFIGSICLLPLFIFPTPILKFLGQDEYISELAGYMGLWFIPVLFAHSMMFSCQKFLLTHDKKKIVKYFALASIVFHLGVTWELTVNYNFGATAVLASSVIAYWIPGLGQFLYITCGGCKETWKGFSSLAFKDLWPVVKYSVSSGIIYCLELWYTTILILLTGNLKNAEVSISALSVCLNINGWVMMLALGFMAAVSIRVANELGRGRTKAAKLSVGVAVLISFGIGFVLFIICLFAGGRFAPIFTDSYEVANAIADLSPLLAISLLLNSVQPVLSGVALGIGRQGTIAFVNLACYYITGIPLGLVFGYTFNMRVQGMWIGMLIGTFVQTIALAVFTWKIDWDREVVLARNRGSIWKESKKILVVAGPIFTRFSAFGMNVITLAFIGHIGSTELAGFSLVMTVLVSWAKLHCKFFVVNHMVQDNTILGIHLQRSLTALFFSSISCLIPLFIFTAPILKLLGQEEKISEMAGYVSLWLISVIFAYGVSFSCQSLCSLYVEDAAKHGKVSHVLLAFKDLRLVVKLSVSFGVMLLGGTGIPCYRAGIPIP</sequence>
<feature type="transmembrane region" description="Helical" evidence="6">
    <location>
        <begin position="394"/>
        <end position="418"/>
    </location>
</feature>
<feature type="transmembrane region" description="Helical" evidence="6">
    <location>
        <begin position="91"/>
        <end position="114"/>
    </location>
</feature>
<evidence type="ECO:0000256" key="4">
    <source>
        <dbReference type="ARBA" id="ARBA00022989"/>
    </source>
</evidence>
<dbReference type="CDD" id="cd13132">
    <property type="entry name" value="MATE_eukaryotic"/>
    <property type="match status" value="1"/>
</dbReference>
<name>A0A8K0E8Q7_9ROSA</name>
<dbReference type="GO" id="GO:0015297">
    <property type="term" value="F:antiporter activity"/>
    <property type="evidence" value="ECO:0007669"/>
    <property type="project" value="InterPro"/>
</dbReference>
<evidence type="ECO:0000256" key="3">
    <source>
        <dbReference type="ARBA" id="ARBA00022692"/>
    </source>
</evidence>
<feature type="transmembrane region" description="Helical" evidence="6">
    <location>
        <begin position="605"/>
        <end position="634"/>
    </location>
</feature>
<feature type="transmembrane region" description="Helical" evidence="6">
    <location>
        <begin position="425"/>
        <end position="447"/>
    </location>
</feature>
<dbReference type="InterPro" id="IPR002528">
    <property type="entry name" value="MATE_fam"/>
</dbReference>
<dbReference type="GO" id="GO:0042910">
    <property type="term" value="F:xenobiotic transmembrane transporter activity"/>
    <property type="evidence" value="ECO:0007669"/>
    <property type="project" value="InterPro"/>
</dbReference>
<dbReference type="EMBL" id="VOIH02000007">
    <property type="protein sequence ID" value="KAF3441479.1"/>
    <property type="molecule type" value="Genomic_DNA"/>
</dbReference>
<evidence type="ECO:0000256" key="6">
    <source>
        <dbReference type="RuleBase" id="RU004914"/>
    </source>
</evidence>
<feature type="transmembrane region" description="Helical" evidence="6">
    <location>
        <begin position="168"/>
        <end position="189"/>
    </location>
</feature>
<feature type="transmembrane region" description="Helical" evidence="6">
    <location>
        <begin position="655"/>
        <end position="673"/>
    </location>
</feature>
<evidence type="ECO:0000256" key="2">
    <source>
        <dbReference type="ARBA" id="ARBA00010199"/>
    </source>
</evidence>
<comment type="caution">
    <text evidence="7">The sequence shown here is derived from an EMBL/GenBank/DDBJ whole genome shotgun (WGS) entry which is preliminary data.</text>
</comment>
<accession>A0A8K0E8Q7</accession>
<dbReference type="NCBIfam" id="TIGR00797">
    <property type="entry name" value="matE"/>
    <property type="match status" value="1"/>
</dbReference>
<gene>
    <name evidence="7" type="ORF">FNV43_RR15393</name>
</gene>
<dbReference type="Proteomes" id="UP000796880">
    <property type="component" value="Unassembled WGS sequence"/>
</dbReference>
<dbReference type="OrthoDB" id="2126698at2759"/>
<feature type="transmembrane region" description="Helical" evidence="6">
    <location>
        <begin position="56"/>
        <end position="79"/>
    </location>
</feature>
<keyword evidence="3 6" id="KW-0812">Transmembrane</keyword>
<dbReference type="InterPro" id="IPR045069">
    <property type="entry name" value="MATE_euk"/>
</dbReference>
<reference evidence="7" key="1">
    <citation type="submission" date="2020-03" db="EMBL/GenBank/DDBJ databases">
        <title>A high-quality chromosome-level genome assembly of a woody plant with both climbing and erect habits, Rhamnella rubrinervis.</title>
        <authorList>
            <person name="Lu Z."/>
            <person name="Yang Y."/>
            <person name="Zhu X."/>
            <person name="Sun Y."/>
        </authorList>
    </citation>
    <scope>NUCLEOTIDE SEQUENCE</scope>
    <source>
        <strain evidence="7">BYM</strain>
        <tissue evidence="7">Leaf</tissue>
    </source>
</reference>
<feature type="transmembrane region" description="Helical" evidence="6">
    <location>
        <begin position="317"/>
        <end position="338"/>
    </location>
</feature>
<feature type="transmembrane region" description="Helical" evidence="6">
    <location>
        <begin position="273"/>
        <end position="297"/>
    </location>
</feature>
<dbReference type="GO" id="GO:0016020">
    <property type="term" value="C:membrane"/>
    <property type="evidence" value="ECO:0007669"/>
    <property type="project" value="UniProtKB-SubCell"/>
</dbReference>
<feature type="transmembrane region" description="Helical" evidence="6">
    <location>
        <begin position="531"/>
        <end position="552"/>
    </location>
</feature>
<organism evidence="7 8">
    <name type="scientific">Rhamnella rubrinervis</name>
    <dbReference type="NCBI Taxonomy" id="2594499"/>
    <lineage>
        <taxon>Eukaryota</taxon>
        <taxon>Viridiplantae</taxon>
        <taxon>Streptophyta</taxon>
        <taxon>Embryophyta</taxon>
        <taxon>Tracheophyta</taxon>
        <taxon>Spermatophyta</taxon>
        <taxon>Magnoliopsida</taxon>
        <taxon>eudicotyledons</taxon>
        <taxon>Gunneridae</taxon>
        <taxon>Pentapetalae</taxon>
        <taxon>rosids</taxon>
        <taxon>fabids</taxon>
        <taxon>Rosales</taxon>
        <taxon>Rhamnaceae</taxon>
        <taxon>rhamnoid group</taxon>
        <taxon>Rhamneae</taxon>
        <taxon>Rhamnella</taxon>
    </lineage>
</organism>
<dbReference type="AlphaFoldDB" id="A0A8K0E8Q7"/>
<keyword evidence="4 6" id="KW-1133">Transmembrane helix</keyword>
<proteinExistence type="inferred from homology"/>
<dbReference type="Pfam" id="PF01554">
    <property type="entry name" value="MatE"/>
    <property type="match status" value="2"/>
</dbReference>
<evidence type="ECO:0000256" key="5">
    <source>
        <dbReference type="ARBA" id="ARBA00023136"/>
    </source>
</evidence>
<comment type="similarity">
    <text evidence="2 6">Belongs to the multi antimicrobial extrusion (MATE) (TC 2.A.66.1) family.</text>
</comment>
<feature type="transmembrane region" description="Helical" evidence="6">
    <location>
        <begin position="201"/>
        <end position="218"/>
    </location>
</feature>
<comment type="subcellular location">
    <subcellularLocation>
        <location evidence="1">Membrane</location>
        <topology evidence="1">Multi-pass membrane protein</topology>
    </subcellularLocation>
</comment>
<feature type="transmembrane region" description="Helical" evidence="6">
    <location>
        <begin position="230"/>
        <end position="252"/>
    </location>
</feature>
<dbReference type="GO" id="GO:1990961">
    <property type="term" value="P:xenobiotic detoxification by transmembrane export across the plasma membrane"/>
    <property type="evidence" value="ECO:0007669"/>
    <property type="project" value="InterPro"/>
</dbReference>